<name>V5HP61_9VIBR</name>
<feature type="domain" description="Carboxyltransferase" evidence="4">
    <location>
        <begin position="20"/>
        <end position="222"/>
    </location>
</feature>
<organism evidence="5 6">
    <name type="scientific">Vibrio halioticoli NBRC 102217</name>
    <dbReference type="NCBI Taxonomy" id="1219072"/>
    <lineage>
        <taxon>Bacteria</taxon>
        <taxon>Pseudomonadati</taxon>
        <taxon>Pseudomonadota</taxon>
        <taxon>Gammaproteobacteria</taxon>
        <taxon>Vibrionales</taxon>
        <taxon>Vibrionaceae</taxon>
        <taxon>Vibrio</taxon>
    </lineage>
</organism>
<keyword evidence="1" id="KW-0547">Nucleotide-binding</keyword>
<proteinExistence type="predicted"/>
<comment type="caution">
    <text evidence="5">The sequence shown here is derived from an EMBL/GenBank/DDBJ whole genome shotgun (WGS) entry which is preliminary data.</text>
</comment>
<dbReference type="EMBL" id="BAUJ01000065">
    <property type="protein sequence ID" value="GAD91030.1"/>
    <property type="molecule type" value="Genomic_DNA"/>
</dbReference>
<dbReference type="Gene3D" id="2.40.100.10">
    <property type="entry name" value="Cyclophilin-like"/>
    <property type="match status" value="1"/>
</dbReference>
<keyword evidence="6" id="KW-1185">Reference proteome</keyword>
<dbReference type="InterPro" id="IPR029000">
    <property type="entry name" value="Cyclophilin-like_dom_sf"/>
</dbReference>
<dbReference type="SUPFAM" id="SSF50891">
    <property type="entry name" value="Cyclophilin-like"/>
    <property type="match status" value="1"/>
</dbReference>
<dbReference type="PANTHER" id="PTHR34698">
    <property type="entry name" value="5-OXOPROLINASE SUBUNIT B"/>
    <property type="match status" value="1"/>
</dbReference>
<evidence type="ECO:0000259" key="4">
    <source>
        <dbReference type="SMART" id="SM00796"/>
    </source>
</evidence>
<dbReference type="RefSeq" id="WP_023405333.1">
    <property type="nucleotide sequence ID" value="NZ_BAUJ01000065.1"/>
</dbReference>
<dbReference type="NCBIfam" id="TIGR00370">
    <property type="entry name" value="5-oxoprolinase subunit PxpB"/>
    <property type="match status" value="1"/>
</dbReference>
<keyword evidence="2" id="KW-0378">Hydrolase</keyword>
<dbReference type="GO" id="GO:0016787">
    <property type="term" value="F:hydrolase activity"/>
    <property type="evidence" value="ECO:0007669"/>
    <property type="project" value="UniProtKB-KW"/>
</dbReference>
<dbReference type="Proteomes" id="UP000017800">
    <property type="component" value="Unassembled WGS sequence"/>
</dbReference>
<gene>
    <name evidence="5" type="ORF">VHA01S_065_00080</name>
</gene>
<dbReference type="AlphaFoldDB" id="V5HP61"/>
<dbReference type="OrthoDB" id="9778567at2"/>
<dbReference type="Gene3D" id="3.30.1360.40">
    <property type="match status" value="1"/>
</dbReference>
<dbReference type="SUPFAM" id="SSF160467">
    <property type="entry name" value="PH0987 N-terminal domain-like"/>
    <property type="match status" value="1"/>
</dbReference>
<keyword evidence="3" id="KW-0067">ATP-binding</keyword>
<dbReference type="InterPro" id="IPR003833">
    <property type="entry name" value="CT_C_D"/>
</dbReference>
<evidence type="ECO:0000256" key="2">
    <source>
        <dbReference type="ARBA" id="ARBA00022801"/>
    </source>
</evidence>
<accession>V5HP61</accession>
<dbReference type="PANTHER" id="PTHR34698:SF2">
    <property type="entry name" value="5-OXOPROLINASE SUBUNIT B"/>
    <property type="match status" value="1"/>
</dbReference>
<dbReference type="GO" id="GO:0005524">
    <property type="term" value="F:ATP binding"/>
    <property type="evidence" value="ECO:0007669"/>
    <property type="project" value="UniProtKB-KW"/>
</dbReference>
<dbReference type="InterPro" id="IPR010016">
    <property type="entry name" value="PxpB"/>
</dbReference>
<sequence length="245" mass="26450">MNDPKAAIYSATKIPSLDIPTIARVGECCLLIEFAQNITPTLPAVINSAVQRINQTLVPAPINCIPSYTTLLLEFSPLSFNWAHITTQLTSLLAEQTATDKCTAHPIIEVPVYYGKSVALDAERYQRLTELSLSEIQTLHSSVIYQVYALGFSPGFAFMADVPKALQLPRLNSPRAVVPQGSVAIAGPQTAVYPQASPGGWNVIGRTPIELYTPNKPSMTLLSAGDQVRFVPITKAEFKLLGGAL</sequence>
<evidence type="ECO:0000256" key="3">
    <source>
        <dbReference type="ARBA" id="ARBA00022840"/>
    </source>
</evidence>
<evidence type="ECO:0000256" key="1">
    <source>
        <dbReference type="ARBA" id="ARBA00022741"/>
    </source>
</evidence>
<dbReference type="SMART" id="SM00796">
    <property type="entry name" value="AHS1"/>
    <property type="match status" value="1"/>
</dbReference>
<dbReference type="eggNOG" id="COG2049">
    <property type="taxonomic scope" value="Bacteria"/>
</dbReference>
<evidence type="ECO:0000313" key="6">
    <source>
        <dbReference type="Proteomes" id="UP000017800"/>
    </source>
</evidence>
<reference evidence="5 6" key="1">
    <citation type="submission" date="2013-10" db="EMBL/GenBank/DDBJ databases">
        <authorList>
            <person name="Ichikawa N."/>
            <person name="Kimura A."/>
            <person name="Ohji S."/>
            <person name="Hosoyama A."/>
            <person name="Fujita N."/>
        </authorList>
    </citation>
    <scope>NUCLEOTIDE SEQUENCE [LARGE SCALE GENOMIC DNA]</scope>
    <source>
        <strain evidence="5 6">NBRC 102217</strain>
    </source>
</reference>
<dbReference type="Pfam" id="PF02682">
    <property type="entry name" value="CT_C_D"/>
    <property type="match status" value="1"/>
</dbReference>
<evidence type="ECO:0000313" key="5">
    <source>
        <dbReference type="EMBL" id="GAD91030.1"/>
    </source>
</evidence>
<protein>
    <submittedName>
        <fullName evidence="5">Putative regulatory protein</fullName>
    </submittedName>
</protein>
<reference evidence="5 6" key="2">
    <citation type="submission" date="2013-11" db="EMBL/GenBank/DDBJ databases">
        <title>Whole genome shotgun sequence of Vibrio halioticoli NBRC 102217.</title>
        <authorList>
            <person name="Isaki S."/>
            <person name="Kimura A."/>
            <person name="Ohji S."/>
            <person name="Hosoyama A."/>
            <person name="Fujita N."/>
            <person name="Hashimoto M."/>
            <person name="Hosoyama Y."/>
            <person name="Yamazoe A."/>
        </authorList>
    </citation>
    <scope>NUCLEOTIDE SEQUENCE [LARGE SCALE GENOMIC DNA]</scope>
    <source>
        <strain evidence="5 6">NBRC 102217</strain>
    </source>
</reference>